<proteinExistence type="predicted"/>
<dbReference type="Gene3D" id="2.30.29.30">
    <property type="entry name" value="Pleckstrin-homology domain (PH domain)/Phosphotyrosine-binding domain (PTB)"/>
    <property type="match status" value="1"/>
</dbReference>
<dbReference type="PANTHER" id="PTHR11232:SF2">
    <property type="entry name" value="FI05246P"/>
    <property type="match status" value="1"/>
</dbReference>
<dbReference type="InterPro" id="IPR033930">
    <property type="entry name" value="FAM43A/B_PTB"/>
</dbReference>
<dbReference type="CDD" id="cd01214">
    <property type="entry name" value="PTB_FAM43A"/>
    <property type="match status" value="1"/>
</dbReference>
<dbReference type="AlphaFoldDB" id="A0A0N4UKW4"/>
<protein>
    <submittedName>
        <fullName evidence="5">PID domain-containing protein</fullName>
    </submittedName>
</protein>
<dbReference type="InterPro" id="IPR006020">
    <property type="entry name" value="PTB/PI_dom"/>
</dbReference>
<dbReference type="PANTHER" id="PTHR11232">
    <property type="entry name" value="PHOSPHOTYROSINE INTERACTION DOMAIN-CONTAINING FAMILY MEMBER"/>
    <property type="match status" value="1"/>
</dbReference>
<feature type="domain" description="PID" evidence="1">
    <location>
        <begin position="30"/>
        <end position="165"/>
    </location>
</feature>
<dbReference type="WBParaSite" id="DME_0000840001-mRNA-1">
    <property type="protein sequence ID" value="DME_0000840001-mRNA-1"/>
    <property type="gene ID" value="DME_0000840001"/>
</dbReference>
<gene>
    <name evidence="2" type="ORF">DME_LOCUS2406</name>
</gene>
<organism evidence="3 5">
    <name type="scientific">Dracunculus medinensis</name>
    <name type="common">Guinea worm</name>
    <dbReference type="NCBI Taxonomy" id="318479"/>
    <lineage>
        <taxon>Eukaryota</taxon>
        <taxon>Metazoa</taxon>
        <taxon>Ecdysozoa</taxon>
        <taxon>Nematoda</taxon>
        <taxon>Chromadorea</taxon>
        <taxon>Rhabditida</taxon>
        <taxon>Spirurina</taxon>
        <taxon>Dracunculoidea</taxon>
        <taxon>Dracunculidae</taxon>
        <taxon>Dracunculus</taxon>
    </lineage>
</organism>
<dbReference type="Pfam" id="PF14719">
    <property type="entry name" value="PID_2"/>
    <property type="match status" value="1"/>
</dbReference>
<evidence type="ECO:0000313" key="2">
    <source>
        <dbReference type="EMBL" id="VDN52433.1"/>
    </source>
</evidence>
<evidence type="ECO:0000313" key="4">
    <source>
        <dbReference type="Proteomes" id="UP000274756"/>
    </source>
</evidence>
<accession>A0A0N4UKW4</accession>
<evidence type="ECO:0000313" key="3">
    <source>
        <dbReference type="Proteomes" id="UP000038040"/>
    </source>
</evidence>
<reference evidence="2 4" key="2">
    <citation type="submission" date="2018-11" db="EMBL/GenBank/DDBJ databases">
        <authorList>
            <consortium name="Pathogen Informatics"/>
        </authorList>
    </citation>
    <scope>NUCLEOTIDE SEQUENCE [LARGE SCALE GENOMIC DNA]</scope>
</reference>
<sequence>MSTLTINSNSAAQFFTFPFRRRKQRYTINPPDENYNVIYLGNVLTIMAKGDECVEKPLNLMWKTYCSKQRVDLSMKLSITRSGLKAETKQLGVTEYWAHRITYCVAPSDYPRLFCWVYKHEGKRMKPDLRCHAVLCKRTSDPFIMERRLIEYLQTALQLTSLKKENISISK</sequence>
<evidence type="ECO:0000259" key="1">
    <source>
        <dbReference type="SMART" id="SM00462"/>
    </source>
</evidence>
<dbReference type="Proteomes" id="UP000274756">
    <property type="component" value="Unassembled WGS sequence"/>
</dbReference>
<reference evidence="5" key="1">
    <citation type="submission" date="2016-04" db="UniProtKB">
        <authorList>
            <consortium name="WormBaseParasite"/>
        </authorList>
    </citation>
    <scope>IDENTIFICATION</scope>
</reference>
<name>A0A0N4UKW4_DRAME</name>
<dbReference type="Proteomes" id="UP000038040">
    <property type="component" value="Unplaced"/>
</dbReference>
<dbReference type="OrthoDB" id="5962185at2759"/>
<dbReference type="SUPFAM" id="SSF50729">
    <property type="entry name" value="PH domain-like"/>
    <property type="match status" value="1"/>
</dbReference>
<dbReference type="SMART" id="SM00462">
    <property type="entry name" value="PTB"/>
    <property type="match status" value="1"/>
</dbReference>
<dbReference type="EMBL" id="UYYG01000059">
    <property type="protein sequence ID" value="VDN52433.1"/>
    <property type="molecule type" value="Genomic_DNA"/>
</dbReference>
<evidence type="ECO:0000313" key="5">
    <source>
        <dbReference type="WBParaSite" id="DME_0000840001-mRNA-1"/>
    </source>
</evidence>
<keyword evidence="4" id="KW-1185">Reference proteome</keyword>
<dbReference type="InterPro" id="IPR011993">
    <property type="entry name" value="PH-like_dom_sf"/>
</dbReference>
<dbReference type="InterPro" id="IPR051133">
    <property type="entry name" value="Adapter_Engulfment-Domain"/>
</dbReference>